<dbReference type="EMBL" id="JADXDR010000062">
    <property type="protein sequence ID" value="KAI7841570.1"/>
    <property type="molecule type" value="Genomic_DNA"/>
</dbReference>
<comment type="caution">
    <text evidence="1">The sequence shown here is derived from an EMBL/GenBank/DDBJ whole genome shotgun (WGS) entry which is preliminary data.</text>
</comment>
<keyword evidence="2" id="KW-1185">Reference proteome</keyword>
<dbReference type="AlphaFoldDB" id="A0AAD5DPF5"/>
<evidence type="ECO:0000313" key="1">
    <source>
        <dbReference type="EMBL" id="KAI7841570.1"/>
    </source>
</evidence>
<reference evidence="1" key="1">
    <citation type="submission" date="2020-11" db="EMBL/GenBank/DDBJ databases">
        <title>Chlorella ohadii genome sequencing and assembly.</title>
        <authorList>
            <person name="Murik O."/>
            <person name="Treves H."/>
            <person name="Kedem I."/>
            <person name="Shotland Y."/>
            <person name="Kaplan A."/>
        </authorList>
    </citation>
    <scope>NUCLEOTIDE SEQUENCE</scope>
    <source>
        <strain evidence="1">1</strain>
    </source>
</reference>
<protein>
    <submittedName>
        <fullName evidence="1">Uncharacterized protein</fullName>
    </submittedName>
</protein>
<evidence type="ECO:0000313" key="2">
    <source>
        <dbReference type="Proteomes" id="UP001205105"/>
    </source>
</evidence>
<organism evidence="1 2">
    <name type="scientific">Chlorella ohadii</name>
    <dbReference type="NCBI Taxonomy" id="2649997"/>
    <lineage>
        <taxon>Eukaryota</taxon>
        <taxon>Viridiplantae</taxon>
        <taxon>Chlorophyta</taxon>
        <taxon>core chlorophytes</taxon>
        <taxon>Trebouxiophyceae</taxon>
        <taxon>Chlorellales</taxon>
        <taxon>Chlorellaceae</taxon>
        <taxon>Chlorella clade</taxon>
        <taxon>Chlorella</taxon>
    </lineage>
</organism>
<gene>
    <name evidence="1" type="ORF">COHA_004740</name>
</gene>
<sequence length="69" mass="8140">MDKIEKIRGARQDRFYEQRMQRAKSQQAAADRKQLEQEIHLVKAPGALAKEKEEKLKVAVEEDQEEMQE</sequence>
<accession>A0AAD5DPF5</accession>
<name>A0AAD5DPF5_9CHLO</name>
<proteinExistence type="predicted"/>
<dbReference type="Proteomes" id="UP001205105">
    <property type="component" value="Unassembled WGS sequence"/>
</dbReference>